<evidence type="ECO:0000256" key="1">
    <source>
        <dbReference type="SAM" id="Phobius"/>
    </source>
</evidence>
<evidence type="ECO:0000313" key="5">
    <source>
        <dbReference type="Proteomes" id="UP000593565"/>
    </source>
</evidence>
<dbReference type="InterPro" id="IPR036179">
    <property type="entry name" value="Ig-like_dom_sf"/>
</dbReference>
<keyword evidence="1" id="KW-1133">Transmembrane helix</keyword>
<dbReference type="SMART" id="SM00409">
    <property type="entry name" value="IG"/>
    <property type="match status" value="1"/>
</dbReference>
<keyword evidence="5" id="KW-1185">Reference proteome</keyword>
<sequence length="209" mass="23266">MKNCTLYRILALCLAIYTALCSASEEATVTVQSEYNTNATLPCPALSYSKHYTSLTWYKFSPIKEGIIRNSTRQSKPQPYKNYENRTDVSLTEDGSLVLQKVNFSQGGMYKCYLAGKVGHRNNESFVILNVTESVTEETPTLDVTSKFVHHSTELNSSMVSLVLPVDVSPLSVLIGFLSLSLSKALLCFACVGGMVSFKDHQRRKLWAK</sequence>
<organism evidence="4 5">
    <name type="scientific">Ameiurus melas</name>
    <name type="common">Black bullhead</name>
    <name type="synonym">Silurus melas</name>
    <dbReference type="NCBI Taxonomy" id="219545"/>
    <lineage>
        <taxon>Eukaryota</taxon>
        <taxon>Metazoa</taxon>
        <taxon>Chordata</taxon>
        <taxon>Craniata</taxon>
        <taxon>Vertebrata</taxon>
        <taxon>Euteleostomi</taxon>
        <taxon>Actinopterygii</taxon>
        <taxon>Neopterygii</taxon>
        <taxon>Teleostei</taxon>
        <taxon>Ostariophysi</taxon>
        <taxon>Siluriformes</taxon>
        <taxon>Ictaluridae</taxon>
        <taxon>Ameiurus</taxon>
    </lineage>
</organism>
<evidence type="ECO:0000259" key="3">
    <source>
        <dbReference type="PROSITE" id="PS50835"/>
    </source>
</evidence>
<keyword evidence="1" id="KW-0812">Transmembrane</keyword>
<dbReference type="InterPro" id="IPR013783">
    <property type="entry name" value="Ig-like_fold"/>
</dbReference>
<dbReference type="EMBL" id="JAAGNN010000025">
    <property type="protein sequence ID" value="KAF4072422.1"/>
    <property type="molecule type" value="Genomic_DNA"/>
</dbReference>
<feature type="signal peptide" evidence="2">
    <location>
        <begin position="1"/>
        <end position="23"/>
    </location>
</feature>
<dbReference type="Pfam" id="PF07686">
    <property type="entry name" value="V-set"/>
    <property type="match status" value="1"/>
</dbReference>
<dbReference type="PANTHER" id="PTHR15193">
    <property type="entry name" value="CD83 ANTIGEN"/>
    <property type="match status" value="1"/>
</dbReference>
<proteinExistence type="predicted"/>
<gene>
    <name evidence="4" type="ORF">AMELA_G00262950</name>
</gene>
<name>A0A7J5ZP35_AMEME</name>
<comment type="caution">
    <text evidence="4">The sequence shown here is derived from an EMBL/GenBank/DDBJ whole genome shotgun (WGS) entry which is preliminary data.</text>
</comment>
<feature type="transmembrane region" description="Helical" evidence="1">
    <location>
        <begin position="171"/>
        <end position="196"/>
    </location>
</feature>
<evidence type="ECO:0000313" key="4">
    <source>
        <dbReference type="EMBL" id="KAF4072422.1"/>
    </source>
</evidence>
<dbReference type="InterPro" id="IPR013106">
    <property type="entry name" value="Ig_V-set"/>
</dbReference>
<keyword evidence="1" id="KW-0472">Membrane</keyword>
<dbReference type="Gene3D" id="2.60.40.10">
    <property type="entry name" value="Immunoglobulins"/>
    <property type="match status" value="1"/>
</dbReference>
<dbReference type="PANTHER" id="PTHR15193:SF2">
    <property type="match status" value="1"/>
</dbReference>
<dbReference type="Proteomes" id="UP000593565">
    <property type="component" value="Unassembled WGS sequence"/>
</dbReference>
<evidence type="ECO:0000256" key="2">
    <source>
        <dbReference type="SAM" id="SignalP"/>
    </source>
</evidence>
<dbReference type="PROSITE" id="PS50835">
    <property type="entry name" value="IG_LIKE"/>
    <property type="match status" value="1"/>
</dbReference>
<dbReference type="InterPro" id="IPR007110">
    <property type="entry name" value="Ig-like_dom"/>
</dbReference>
<feature type="domain" description="Ig-like" evidence="3">
    <location>
        <begin position="25"/>
        <end position="112"/>
    </location>
</feature>
<accession>A0A7J5ZP35</accession>
<dbReference type="InterPro" id="IPR003599">
    <property type="entry name" value="Ig_sub"/>
</dbReference>
<dbReference type="AlphaFoldDB" id="A0A7J5ZP35"/>
<protein>
    <recommendedName>
        <fullName evidence="3">Ig-like domain-containing protein</fullName>
    </recommendedName>
</protein>
<reference evidence="4 5" key="1">
    <citation type="submission" date="2020-02" db="EMBL/GenBank/DDBJ databases">
        <title>A chromosome-scale genome assembly of the black bullhead catfish (Ameiurus melas).</title>
        <authorList>
            <person name="Wen M."/>
            <person name="Zham M."/>
            <person name="Cabau C."/>
            <person name="Klopp C."/>
            <person name="Donnadieu C."/>
            <person name="Roques C."/>
            <person name="Bouchez O."/>
            <person name="Lampietro C."/>
            <person name="Jouanno E."/>
            <person name="Herpin A."/>
            <person name="Louis A."/>
            <person name="Berthelot C."/>
            <person name="Parey E."/>
            <person name="Roest-Crollius H."/>
            <person name="Braasch I."/>
            <person name="Postlethwait J."/>
            <person name="Robinson-Rechavi M."/>
            <person name="Echchiki A."/>
            <person name="Begum T."/>
            <person name="Montfort J."/>
            <person name="Schartl M."/>
            <person name="Bobe J."/>
            <person name="Guiguen Y."/>
        </authorList>
    </citation>
    <scope>NUCLEOTIDE SEQUENCE [LARGE SCALE GENOMIC DNA]</scope>
    <source>
        <strain evidence="4">M_S1</strain>
        <tissue evidence="4">Blood</tissue>
    </source>
</reference>
<feature type="chain" id="PRO_5029460583" description="Ig-like domain-containing protein" evidence="2">
    <location>
        <begin position="24"/>
        <end position="209"/>
    </location>
</feature>
<dbReference type="SUPFAM" id="SSF48726">
    <property type="entry name" value="Immunoglobulin"/>
    <property type="match status" value="1"/>
</dbReference>
<keyword evidence="2" id="KW-0732">Signal</keyword>